<evidence type="ECO:0000256" key="1">
    <source>
        <dbReference type="SAM" id="MobiDB-lite"/>
    </source>
</evidence>
<evidence type="ECO:0000313" key="3">
    <source>
        <dbReference type="Proteomes" id="UP000299102"/>
    </source>
</evidence>
<feature type="region of interest" description="Disordered" evidence="1">
    <location>
        <begin position="110"/>
        <end position="131"/>
    </location>
</feature>
<keyword evidence="3" id="KW-1185">Reference proteome</keyword>
<protein>
    <submittedName>
        <fullName evidence="2">Uncharacterized protein</fullName>
    </submittedName>
</protein>
<sequence>MGARIRIENDTGTIIGNGTRVQNDYGEAIRMKTVAAIGIVKKTGVEVDEKNYSTSTLAQLRALTILSSHLQESAEQRKAITGIAKNRCVPTAIFVTAPTYNIYSCKSESPNRRKLNTARPRPAAARAAATGARCTRAPRRVNIVNGRGCLILAPAPAASTRTTSP</sequence>
<proteinExistence type="predicted"/>
<reference evidence="2 3" key="1">
    <citation type="journal article" date="2019" name="Commun. Biol.">
        <title>The bagworm genome reveals a unique fibroin gene that provides high tensile strength.</title>
        <authorList>
            <person name="Kono N."/>
            <person name="Nakamura H."/>
            <person name="Ohtoshi R."/>
            <person name="Tomita M."/>
            <person name="Numata K."/>
            <person name="Arakawa K."/>
        </authorList>
    </citation>
    <scope>NUCLEOTIDE SEQUENCE [LARGE SCALE GENOMIC DNA]</scope>
</reference>
<comment type="caution">
    <text evidence="2">The sequence shown here is derived from an EMBL/GenBank/DDBJ whole genome shotgun (WGS) entry which is preliminary data.</text>
</comment>
<accession>A0A4C2A0M4</accession>
<dbReference type="Proteomes" id="UP000299102">
    <property type="component" value="Unassembled WGS sequence"/>
</dbReference>
<gene>
    <name evidence="2" type="ORF">EVAR_73786_1</name>
</gene>
<evidence type="ECO:0000313" key="2">
    <source>
        <dbReference type="EMBL" id="GBP92525.1"/>
    </source>
</evidence>
<dbReference type="EMBL" id="BGZK01002280">
    <property type="protein sequence ID" value="GBP92525.1"/>
    <property type="molecule type" value="Genomic_DNA"/>
</dbReference>
<name>A0A4C2A0M4_EUMVA</name>
<feature type="compositionally biased region" description="Low complexity" evidence="1">
    <location>
        <begin position="117"/>
        <end position="131"/>
    </location>
</feature>
<dbReference type="AlphaFoldDB" id="A0A4C2A0M4"/>
<organism evidence="2 3">
    <name type="scientific">Eumeta variegata</name>
    <name type="common">Bagworm moth</name>
    <name type="synonym">Eumeta japonica</name>
    <dbReference type="NCBI Taxonomy" id="151549"/>
    <lineage>
        <taxon>Eukaryota</taxon>
        <taxon>Metazoa</taxon>
        <taxon>Ecdysozoa</taxon>
        <taxon>Arthropoda</taxon>
        <taxon>Hexapoda</taxon>
        <taxon>Insecta</taxon>
        <taxon>Pterygota</taxon>
        <taxon>Neoptera</taxon>
        <taxon>Endopterygota</taxon>
        <taxon>Lepidoptera</taxon>
        <taxon>Glossata</taxon>
        <taxon>Ditrysia</taxon>
        <taxon>Tineoidea</taxon>
        <taxon>Psychidae</taxon>
        <taxon>Oiketicinae</taxon>
        <taxon>Eumeta</taxon>
    </lineage>
</organism>